<dbReference type="Proteomes" id="UP001610432">
    <property type="component" value="Unassembled WGS sequence"/>
</dbReference>
<dbReference type="InterPro" id="IPR001509">
    <property type="entry name" value="Epimerase_deHydtase"/>
</dbReference>
<dbReference type="Gene3D" id="3.40.50.720">
    <property type="entry name" value="NAD(P)-binding Rossmann-like Domain"/>
    <property type="match status" value="1"/>
</dbReference>
<reference evidence="4 5" key="1">
    <citation type="submission" date="2024-07" db="EMBL/GenBank/DDBJ databases">
        <title>Section-level genome sequencing and comparative genomics of Aspergillus sections Usti and Cavernicolus.</title>
        <authorList>
            <consortium name="Lawrence Berkeley National Laboratory"/>
            <person name="Nybo J.L."/>
            <person name="Vesth T.C."/>
            <person name="Theobald S."/>
            <person name="Frisvad J.C."/>
            <person name="Larsen T.O."/>
            <person name="Kjaerboelling I."/>
            <person name="Rothschild-Mancinelli K."/>
            <person name="Lyhne E.K."/>
            <person name="Kogle M.E."/>
            <person name="Barry K."/>
            <person name="Clum A."/>
            <person name="Na H."/>
            <person name="Ledsgaard L."/>
            <person name="Lin J."/>
            <person name="Lipzen A."/>
            <person name="Kuo A."/>
            <person name="Riley R."/>
            <person name="Mondo S."/>
            <person name="Labutti K."/>
            <person name="Haridas S."/>
            <person name="Pangalinan J."/>
            <person name="Salamov A.A."/>
            <person name="Simmons B.A."/>
            <person name="Magnuson J.K."/>
            <person name="Chen J."/>
            <person name="Drula E."/>
            <person name="Henrissat B."/>
            <person name="Wiebenga A."/>
            <person name="Lubbers R.J."/>
            <person name="Gomes A.C."/>
            <person name="Macurrencykelacurrency M.R."/>
            <person name="Stajich J."/>
            <person name="Grigoriev I.V."/>
            <person name="Mortensen U.H."/>
            <person name="De Vries R.P."/>
            <person name="Baker S.E."/>
            <person name="Andersen M.R."/>
        </authorList>
    </citation>
    <scope>NUCLEOTIDE SEQUENCE [LARGE SCALE GENOMIC DNA]</scope>
    <source>
        <strain evidence="4 5">CBS 449.75</strain>
    </source>
</reference>
<dbReference type="PANTHER" id="PTHR10366">
    <property type="entry name" value="NAD DEPENDENT EPIMERASE/DEHYDRATASE"/>
    <property type="match status" value="1"/>
</dbReference>
<gene>
    <name evidence="4" type="ORF">BJX67DRAFT_362295</name>
</gene>
<evidence type="ECO:0000259" key="3">
    <source>
        <dbReference type="Pfam" id="PF01370"/>
    </source>
</evidence>
<dbReference type="Pfam" id="PF01370">
    <property type="entry name" value="Epimerase"/>
    <property type="match status" value="1"/>
</dbReference>
<organism evidence="4 5">
    <name type="scientific">Aspergillus lucknowensis</name>
    <dbReference type="NCBI Taxonomy" id="176173"/>
    <lineage>
        <taxon>Eukaryota</taxon>
        <taxon>Fungi</taxon>
        <taxon>Dikarya</taxon>
        <taxon>Ascomycota</taxon>
        <taxon>Pezizomycotina</taxon>
        <taxon>Eurotiomycetes</taxon>
        <taxon>Eurotiomycetidae</taxon>
        <taxon>Eurotiales</taxon>
        <taxon>Aspergillaceae</taxon>
        <taxon>Aspergillus</taxon>
        <taxon>Aspergillus subgen. Nidulantes</taxon>
    </lineage>
</organism>
<evidence type="ECO:0000313" key="5">
    <source>
        <dbReference type="Proteomes" id="UP001610432"/>
    </source>
</evidence>
<comment type="similarity">
    <text evidence="2">Belongs to the NAD(P)-dependent epimerase/dehydratase family. Dihydroflavonol-4-reductase subfamily.</text>
</comment>
<dbReference type="GeneID" id="98145052"/>
<protein>
    <submittedName>
        <fullName evidence="4">NAD(P)-binding protein</fullName>
    </submittedName>
</protein>
<dbReference type="EMBL" id="JBFXLQ010000045">
    <property type="protein sequence ID" value="KAL2864035.1"/>
    <property type="molecule type" value="Genomic_DNA"/>
</dbReference>
<dbReference type="PANTHER" id="PTHR10366:SF564">
    <property type="entry name" value="STEROL-4-ALPHA-CARBOXYLATE 3-DEHYDROGENASE, DECARBOXYLATING"/>
    <property type="match status" value="1"/>
</dbReference>
<evidence type="ECO:0000256" key="2">
    <source>
        <dbReference type="ARBA" id="ARBA00023445"/>
    </source>
</evidence>
<evidence type="ECO:0000313" key="4">
    <source>
        <dbReference type="EMBL" id="KAL2864035.1"/>
    </source>
</evidence>
<sequence length="332" mass="36417">MAKVLLTGGSGFVGAHILNTLLERGYSITTTVRSSAKGDKILASHNLHGSKLSYVVVNDIADEGAFDLAVRSTPSFDYVIHTASPFPVEFTDPVKDVLTPAIKGTIGILRAVKSHAPSVKRVVVTSSFAAIVNPAFSPKIYDETSWNPVTWEQAVADRSLAYRGSKAFAEKAAWEFMEKEKPGFDLVTINPPLVYGPVAHHLESLSGLNTSNQRIRDFVQGKHTGDELPPTGTFLWVDVRDLALAHVRALEVSAAGGHRFFTTAGHCSHKRIVDAIRESYPELSYRLPKNPIDDFPEDCYGYDNGKVRDILGIEFHSLQQAIRDTVASLLRF</sequence>
<name>A0ABR4LHP5_9EURO</name>
<keyword evidence="1" id="KW-0560">Oxidoreductase</keyword>
<dbReference type="InterPro" id="IPR036291">
    <property type="entry name" value="NAD(P)-bd_dom_sf"/>
</dbReference>
<keyword evidence="5" id="KW-1185">Reference proteome</keyword>
<feature type="domain" description="NAD-dependent epimerase/dehydratase" evidence="3">
    <location>
        <begin position="4"/>
        <end position="257"/>
    </location>
</feature>
<dbReference type="RefSeq" id="XP_070883014.1">
    <property type="nucleotide sequence ID" value="XM_071029980.1"/>
</dbReference>
<accession>A0ABR4LHP5</accession>
<proteinExistence type="inferred from homology"/>
<dbReference type="SUPFAM" id="SSF51735">
    <property type="entry name" value="NAD(P)-binding Rossmann-fold domains"/>
    <property type="match status" value="1"/>
</dbReference>
<evidence type="ECO:0000256" key="1">
    <source>
        <dbReference type="ARBA" id="ARBA00023002"/>
    </source>
</evidence>
<comment type="caution">
    <text evidence="4">The sequence shown here is derived from an EMBL/GenBank/DDBJ whole genome shotgun (WGS) entry which is preliminary data.</text>
</comment>
<dbReference type="InterPro" id="IPR050425">
    <property type="entry name" value="NAD(P)_dehydrat-like"/>
</dbReference>
<dbReference type="CDD" id="cd05227">
    <property type="entry name" value="AR_SDR_e"/>
    <property type="match status" value="1"/>
</dbReference>